<dbReference type="InterPro" id="IPR028877">
    <property type="entry name" value="Ribosomal_eL20"/>
</dbReference>
<evidence type="ECO:0000259" key="4">
    <source>
        <dbReference type="Pfam" id="PF01775"/>
    </source>
</evidence>
<evidence type="ECO:0000313" key="5">
    <source>
        <dbReference type="EMBL" id="CAD6491176.1"/>
    </source>
</evidence>
<keyword evidence="3" id="KW-0699">rRNA-binding</keyword>
<dbReference type="SUPFAM" id="SSF160374">
    <property type="entry name" value="RplX-like"/>
    <property type="match status" value="1"/>
</dbReference>
<evidence type="ECO:0000256" key="2">
    <source>
        <dbReference type="ARBA" id="ARBA00023274"/>
    </source>
</evidence>
<dbReference type="InterPro" id="IPR023573">
    <property type="entry name" value="Ribosomal_eL20_dom"/>
</dbReference>
<protein>
    <recommendedName>
        <fullName evidence="3">Large ribosomal subunit protein eL20</fullName>
    </recommendedName>
</protein>
<dbReference type="EMBL" id="CAJHIP010000002">
    <property type="protein sequence ID" value="CAD6491176.1"/>
    <property type="molecule type" value="Genomic_DNA"/>
</dbReference>
<evidence type="ECO:0000313" key="6">
    <source>
        <dbReference type="Proteomes" id="UP000603056"/>
    </source>
</evidence>
<keyword evidence="1 3" id="KW-0689">Ribosomal protein</keyword>
<comment type="subunit">
    <text evidence="3">Part of the 50S ribosomal subunit. Binds 23S rRNA.</text>
</comment>
<feature type="domain" description="Large ribosomal subunit protein eL20" evidence="4">
    <location>
        <begin position="12"/>
        <end position="67"/>
    </location>
</feature>
<keyword evidence="2 3" id="KW-0687">Ribonucleoprotein</keyword>
<dbReference type="GO" id="GO:0070180">
    <property type="term" value="F:large ribosomal subunit rRNA binding"/>
    <property type="evidence" value="ECO:0007669"/>
    <property type="project" value="UniProtKB-UniRule"/>
</dbReference>
<reference evidence="5" key="1">
    <citation type="submission" date="2020-10" db="EMBL/GenBank/DDBJ databases">
        <authorList>
            <person name="Hahn C.J."/>
            <person name="Laso-Perez R."/>
            <person name="Vulcano F."/>
            <person name="Vaziourakis K.-M."/>
            <person name="Stokke R."/>
            <person name="Steen I.H."/>
            <person name="Teske A."/>
            <person name="Boetius A."/>
            <person name="Liebeke M."/>
            <person name="Amann R."/>
            <person name="Knittel K."/>
        </authorList>
    </citation>
    <scope>NUCLEOTIDE SEQUENCE</scope>
    <source>
        <strain evidence="5">Gfbio:e3339647-f889-4370-9287-4fb5cb688e4c:AG394J04_GoMArc1</strain>
    </source>
</reference>
<dbReference type="GO" id="GO:0005840">
    <property type="term" value="C:ribosome"/>
    <property type="evidence" value="ECO:0007669"/>
    <property type="project" value="UniProtKB-KW"/>
</dbReference>
<dbReference type="GO" id="GO:0003735">
    <property type="term" value="F:structural constituent of ribosome"/>
    <property type="evidence" value="ECO:0007669"/>
    <property type="project" value="InterPro"/>
</dbReference>
<dbReference type="GO" id="GO:1990904">
    <property type="term" value="C:ribonucleoprotein complex"/>
    <property type="evidence" value="ECO:0007669"/>
    <property type="project" value="UniProtKB-KW"/>
</dbReference>
<dbReference type="Proteomes" id="UP000603056">
    <property type="component" value="Unassembled WGS sequence"/>
</dbReference>
<keyword evidence="3" id="KW-0694">RNA-binding</keyword>
<accession>A0A811T1U3</accession>
<comment type="caution">
    <text evidence="5">The sequence shown here is derived from an EMBL/GenBank/DDBJ whole genome shotgun (WGS) entry which is preliminary data.</text>
</comment>
<evidence type="ECO:0000256" key="3">
    <source>
        <dbReference type="HAMAP-Rule" id="MF_00273"/>
    </source>
</evidence>
<dbReference type="HAMAP" id="MF_00273">
    <property type="entry name" value="Ribosomal_eL20"/>
    <property type="match status" value="1"/>
</dbReference>
<name>A0A811T1U3_9EURY</name>
<dbReference type="Pfam" id="PF01775">
    <property type="entry name" value="Ribosomal_L18A"/>
    <property type="match status" value="1"/>
</dbReference>
<sequence>MFPDYMEYIDIMKNFVIQGSFRVKRKWQKFAKNVTSNNEKNAIEKTYSTIGSQHRLKRNYIKIDNVKEVT</sequence>
<dbReference type="Gene3D" id="3.10.20.10">
    <property type="match status" value="1"/>
</dbReference>
<proteinExistence type="inferred from homology"/>
<evidence type="ECO:0000256" key="1">
    <source>
        <dbReference type="ARBA" id="ARBA00022980"/>
    </source>
</evidence>
<dbReference type="AlphaFoldDB" id="A0A811T1U3"/>
<comment type="similarity">
    <text evidence="3">Belongs to the eukaryotic ribosomal protein eL20 family.</text>
</comment>
<dbReference type="NCBIfam" id="NF001981">
    <property type="entry name" value="PRK00773.1-1"/>
    <property type="match status" value="1"/>
</dbReference>
<dbReference type="GO" id="GO:0006412">
    <property type="term" value="P:translation"/>
    <property type="evidence" value="ECO:0007669"/>
    <property type="project" value="UniProtKB-UniRule"/>
</dbReference>
<organism evidence="5 6">
    <name type="scientific">Candidatus Argoarchaeum ethanivorans</name>
    <dbReference type="NCBI Taxonomy" id="2608793"/>
    <lineage>
        <taxon>Archaea</taxon>
        <taxon>Methanobacteriati</taxon>
        <taxon>Methanobacteriota</taxon>
        <taxon>Stenosarchaea group</taxon>
        <taxon>Methanomicrobia</taxon>
        <taxon>Methanosarcinales</taxon>
        <taxon>Methanosarcinales incertae sedis</taxon>
        <taxon>GOM Arc I cluster</taxon>
        <taxon>Candidatus Argoarchaeum</taxon>
    </lineage>
</organism>
<gene>
    <name evidence="3" type="primary">rpl18a</name>
    <name evidence="3" type="synonym">rpl20e</name>
    <name evidence="3" type="synonym">rplX</name>
    <name evidence="5" type="ORF">FFODKBPE_00113</name>
</gene>